<reference evidence="2 3" key="1">
    <citation type="submission" date="2017-04" db="EMBL/GenBank/DDBJ databases">
        <authorList>
            <person name="Afonso C.L."/>
            <person name="Miller P.J."/>
            <person name="Scott M.A."/>
            <person name="Spackman E."/>
            <person name="Goraichik I."/>
            <person name="Dimitrov K.M."/>
            <person name="Suarez D.L."/>
            <person name="Swayne D.E."/>
        </authorList>
    </citation>
    <scope>NUCLEOTIDE SEQUENCE [LARGE SCALE GENOMIC DNA]</scope>
    <source>
        <strain evidence="2 3">N3/975</strain>
    </source>
</reference>
<feature type="coiled-coil region" evidence="1">
    <location>
        <begin position="255"/>
        <end position="282"/>
    </location>
</feature>
<evidence type="ECO:0000256" key="1">
    <source>
        <dbReference type="SAM" id="Coils"/>
    </source>
</evidence>
<dbReference type="AlphaFoldDB" id="A0A1X7HSR2"/>
<sequence length="326" mass="38693">MDLKQTINAYQQTEDTALIDRIMEDVEEIDFTEDPTRRYVSSETSDIRITLSEPHLYIAYRIKAIREKAVKNAWYIRQPQRYAYPEINRYLSILILDCGMRIPFEPIDTDRYVLTFEINTELLYWLISKDVEIEQRFKDNHNETEYKIYRSLITKVITIEEEANQEEARIRVEVMEDMRQALAYVLKYVDADRSDREIVSYVNDAIMTRYYDIQANRNGLRRVRKSGSDRRMRPRFSSALMTVIGYEIPEWVLTKKLSEQNAEFLQKLIMSVEEDMREGREEGYNVTAKGEYVVSGAYVARVSGLPYETARKRLARIRKKLEIYSL</sequence>
<gene>
    <name evidence="2" type="ORF">SAMN05661091_5386</name>
</gene>
<evidence type="ECO:0000313" key="3">
    <source>
        <dbReference type="Proteomes" id="UP000192940"/>
    </source>
</evidence>
<protein>
    <submittedName>
        <fullName evidence="2">Uncharacterized protein</fullName>
    </submittedName>
</protein>
<dbReference type="STRING" id="1313296.SAMN05661091_5386"/>
<accession>A0A1X7HSR2</accession>
<dbReference type="Proteomes" id="UP000192940">
    <property type="component" value="Chromosome I"/>
</dbReference>
<organism evidence="2 3">
    <name type="scientific">Paenibacillus uliginis N3/975</name>
    <dbReference type="NCBI Taxonomy" id="1313296"/>
    <lineage>
        <taxon>Bacteria</taxon>
        <taxon>Bacillati</taxon>
        <taxon>Bacillota</taxon>
        <taxon>Bacilli</taxon>
        <taxon>Bacillales</taxon>
        <taxon>Paenibacillaceae</taxon>
        <taxon>Paenibacillus</taxon>
    </lineage>
</organism>
<dbReference type="RefSeq" id="WP_208916006.1">
    <property type="nucleotide sequence ID" value="NZ_LT840184.1"/>
</dbReference>
<keyword evidence="3" id="KW-1185">Reference proteome</keyword>
<keyword evidence="1" id="KW-0175">Coiled coil</keyword>
<name>A0A1X7HSR2_9BACL</name>
<proteinExistence type="predicted"/>
<evidence type="ECO:0000313" key="2">
    <source>
        <dbReference type="EMBL" id="SMF91238.1"/>
    </source>
</evidence>
<dbReference type="EMBL" id="LT840184">
    <property type="protein sequence ID" value="SMF91238.1"/>
    <property type="molecule type" value="Genomic_DNA"/>
</dbReference>